<dbReference type="PROSITE" id="PS00122">
    <property type="entry name" value="CARBOXYLESTERASE_B_1"/>
    <property type="match status" value="1"/>
</dbReference>
<dbReference type="InterPro" id="IPR019826">
    <property type="entry name" value="Carboxylesterase_B_AS"/>
</dbReference>
<keyword evidence="4" id="KW-0325">Glycoprotein</keyword>
<evidence type="ECO:0000313" key="8">
    <source>
        <dbReference type="Proteomes" id="UP000759131"/>
    </source>
</evidence>
<evidence type="ECO:0000256" key="3">
    <source>
        <dbReference type="ARBA" id="ARBA00022801"/>
    </source>
</evidence>
<feature type="non-terminal residue" evidence="7">
    <location>
        <position position="1"/>
    </location>
</feature>
<gene>
    <name evidence="7" type="ORF">OSB1V03_LOCUS5405</name>
</gene>
<evidence type="ECO:0000313" key="7">
    <source>
        <dbReference type="EMBL" id="CAD7624967.1"/>
    </source>
</evidence>
<accession>A0A7R9KN81</accession>
<protein>
    <recommendedName>
        <fullName evidence="5">Carboxylic ester hydrolase</fullName>
        <ecNumber evidence="5">3.1.1.-</ecNumber>
    </recommendedName>
</protein>
<dbReference type="SUPFAM" id="SSF53474">
    <property type="entry name" value="alpha/beta-Hydrolases"/>
    <property type="match status" value="1"/>
</dbReference>
<feature type="domain" description="Carboxylesterase type B" evidence="6">
    <location>
        <begin position="15"/>
        <end position="502"/>
    </location>
</feature>
<dbReference type="EMBL" id="OC857288">
    <property type="protein sequence ID" value="CAD7624967.1"/>
    <property type="molecule type" value="Genomic_DNA"/>
</dbReference>
<reference evidence="7" key="1">
    <citation type="submission" date="2020-11" db="EMBL/GenBank/DDBJ databases">
        <authorList>
            <person name="Tran Van P."/>
        </authorList>
    </citation>
    <scope>NUCLEOTIDE SEQUENCE</scope>
</reference>
<keyword evidence="3 5" id="KW-0378">Hydrolase</keyword>
<dbReference type="InterPro" id="IPR050654">
    <property type="entry name" value="AChE-related_enzymes"/>
</dbReference>
<dbReference type="OrthoDB" id="3200163at2759"/>
<dbReference type="GO" id="GO:0006581">
    <property type="term" value="P:acetylcholine catabolic process"/>
    <property type="evidence" value="ECO:0007669"/>
    <property type="project" value="TreeGrafter"/>
</dbReference>
<name>A0A7R9KN81_9ACAR</name>
<evidence type="ECO:0000256" key="1">
    <source>
        <dbReference type="ARBA" id="ARBA00005964"/>
    </source>
</evidence>
<keyword evidence="8" id="KW-1185">Reference proteome</keyword>
<comment type="similarity">
    <text evidence="1 5">Belongs to the type-B carboxylesterase/lipase family.</text>
</comment>
<dbReference type="Gene3D" id="3.40.50.1820">
    <property type="entry name" value="alpha/beta hydrolase"/>
    <property type="match status" value="1"/>
</dbReference>
<organism evidence="7">
    <name type="scientific">Medioppia subpectinata</name>
    <dbReference type="NCBI Taxonomy" id="1979941"/>
    <lineage>
        <taxon>Eukaryota</taxon>
        <taxon>Metazoa</taxon>
        <taxon>Ecdysozoa</taxon>
        <taxon>Arthropoda</taxon>
        <taxon>Chelicerata</taxon>
        <taxon>Arachnida</taxon>
        <taxon>Acari</taxon>
        <taxon>Acariformes</taxon>
        <taxon>Sarcoptiformes</taxon>
        <taxon>Oribatida</taxon>
        <taxon>Brachypylina</taxon>
        <taxon>Oppioidea</taxon>
        <taxon>Oppiidae</taxon>
        <taxon>Medioppia</taxon>
    </lineage>
</organism>
<dbReference type="PANTHER" id="PTHR43918:SF4">
    <property type="entry name" value="CARBOXYLIC ESTER HYDROLASE"/>
    <property type="match status" value="1"/>
</dbReference>
<dbReference type="Proteomes" id="UP000759131">
    <property type="component" value="Unassembled WGS sequence"/>
</dbReference>
<dbReference type="GO" id="GO:0019695">
    <property type="term" value="P:choline metabolic process"/>
    <property type="evidence" value="ECO:0007669"/>
    <property type="project" value="TreeGrafter"/>
</dbReference>
<evidence type="ECO:0000256" key="5">
    <source>
        <dbReference type="RuleBase" id="RU361235"/>
    </source>
</evidence>
<dbReference type="AlphaFoldDB" id="A0A7R9KN81"/>
<keyword evidence="2" id="KW-0719">Serine esterase</keyword>
<sequence>ICITINHCINAYIDINTTSGVVRGQTIYGLNASIDQFLGIPYAEPPIGRLRFAKPVPIATPLQDIIDGSKTKYACIQPISADYERIYGNVAQSEDCLVLNIWSPYRPHNNTQLALKPVMFWIHGGSLTVGSVYERTTHYMWFNGAVLAANGVVVVTVNYRLGPFGFTYGGADETAPGNAGFYDQLLALKWVKENIHLFGGDKNLVTLFGHSAGSWSVSAHILSPLSRGLFRRAIMQSGALLWDKRRGIVNKLEPLSAAKQMATELNCTSDNNNEWLQCLRGVGADQLRDVTKGHIFPIQEGTEFLSELAIDAFNDGHFNPGVDIIAGVARRDGSNLAHDSIPYLSGNITMDTFKLLVQGVGAVFPDINVTAVCDYYLSGVDTGSSDALKVAFYEFFGDLLVKCPTYVFARQYDQLSPKSRVYFYEQSYQSRNAWLWGCVGPQMGVCHGADQEFVWGVPLVYPNTFTDTDRQFARYVTKMWTDFAKTGVPDANWPQIINNDDDITGVKDLNPINPNRFVNIITIADAKNTKPSDACSLQVPSELVPC</sequence>
<dbReference type="EMBL" id="CAJPIZ010002713">
    <property type="protein sequence ID" value="CAG2105397.1"/>
    <property type="molecule type" value="Genomic_DNA"/>
</dbReference>
<dbReference type="GO" id="GO:0003990">
    <property type="term" value="F:acetylcholinesterase activity"/>
    <property type="evidence" value="ECO:0007669"/>
    <property type="project" value="TreeGrafter"/>
</dbReference>
<dbReference type="EC" id="3.1.1.-" evidence="5"/>
<evidence type="ECO:0000256" key="2">
    <source>
        <dbReference type="ARBA" id="ARBA00022487"/>
    </source>
</evidence>
<evidence type="ECO:0000256" key="4">
    <source>
        <dbReference type="ARBA" id="ARBA00023180"/>
    </source>
</evidence>
<feature type="non-terminal residue" evidence="7">
    <location>
        <position position="546"/>
    </location>
</feature>
<dbReference type="GO" id="GO:0005886">
    <property type="term" value="C:plasma membrane"/>
    <property type="evidence" value="ECO:0007669"/>
    <property type="project" value="TreeGrafter"/>
</dbReference>
<dbReference type="Pfam" id="PF00135">
    <property type="entry name" value="COesterase"/>
    <property type="match status" value="1"/>
</dbReference>
<dbReference type="InterPro" id="IPR002018">
    <property type="entry name" value="CarbesteraseB"/>
</dbReference>
<dbReference type="PANTHER" id="PTHR43918">
    <property type="entry name" value="ACETYLCHOLINESTERASE"/>
    <property type="match status" value="1"/>
</dbReference>
<proteinExistence type="inferred from homology"/>
<dbReference type="InterPro" id="IPR029058">
    <property type="entry name" value="AB_hydrolase_fold"/>
</dbReference>
<dbReference type="GO" id="GO:0005615">
    <property type="term" value="C:extracellular space"/>
    <property type="evidence" value="ECO:0007669"/>
    <property type="project" value="TreeGrafter"/>
</dbReference>
<evidence type="ECO:0000259" key="6">
    <source>
        <dbReference type="Pfam" id="PF00135"/>
    </source>
</evidence>